<keyword evidence="7" id="KW-0100">Branched-chain amino acid biosynthesis</keyword>
<dbReference type="AlphaFoldDB" id="A0A3B0VZW0"/>
<dbReference type="GO" id="GO:0004084">
    <property type="term" value="F:branched-chain-amino-acid transaminase activity"/>
    <property type="evidence" value="ECO:0007669"/>
    <property type="project" value="UniProtKB-EC"/>
</dbReference>
<evidence type="ECO:0000256" key="1">
    <source>
        <dbReference type="ARBA" id="ARBA00001933"/>
    </source>
</evidence>
<comment type="cofactor">
    <cofactor evidence="1">
        <name>pyridoxal 5'-phosphate</name>
        <dbReference type="ChEBI" id="CHEBI:597326"/>
    </cofactor>
</comment>
<proteinExistence type="inferred from homology"/>
<organism evidence="8">
    <name type="scientific">hydrothermal vent metagenome</name>
    <dbReference type="NCBI Taxonomy" id="652676"/>
    <lineage>
        <taxon>unclassified sequences</taxon>
        <taxon>metagenomes</taxon>
        <taxon>ecological metagenomes</taxon>
    </lineage>
</organism>
<keyword evidence="3 8" id="KW-0032">Aminotransferase</keyword>
<dbReference type="Gene3D" id="3.20.10.10">
    <property type="entry name" value="D-amino Acid Aminotransferase, subunit A, domain 2"/>
    <property type="match status" value="1"/>
</dbReference>
<dbReference type="Pfam" id="PF01063">
    <property type="entry name" value="Aminotran_4"/>
    <property type="match status" value="1"/>
</dbReference>
<dbReference type="GO" id="GO:0008652">
    <property type="term" value="P:amino acid biosynthetic process"/>
    <property type="evidence" value="ECO:0007669"/>
    <property type="project" value="UniProtKB-KW"/>
</dbReference>
<dbReference type="PANTHER" id="PTHR11825">
    <property type="entry name" value="SUBGROUP IIII AMINOTRANSFERASE"/>
    <property type="match status" value="1"/>
</dbReference>
<reference evidence="8" key="1">
    <citation type="submission" date="2018-06" db="EMBL/GenBank/DDBJ databases">
        <authorList>
            <person name="Zhirakovskaya E."/>
        </authorList>
    </citation>
    <scope>NUCLEOTIDE SEQUENCE</scope>
</reference>
<evidence type="ECO:0000256" key="2">
    <source>
        <dbReference type="ARBA" id="ARBA00009320"/>
    </source>
</evidence>
<dbReference type="PROSITE" id="PS00770">
    <property type="entry name" value="AA_TRANSFER_CLASS_4"/>
    <property type="match status" value="1"/>
</dbReference>
<dbReference type="Gene3D" id="3.30.470.10">
    <property type="match status" value="1"/>
</dbReference>
<dbReference type="CDD" id="cd01557">
    <property type="entry name" value="BCAT_beta_family"/>
    <property type="match status" value="1"/>
</dbReference>
<dbReference type="InterPro" id="IPR001544">
    <property type="entry name" value="Aminotrans_IV"/>
</dbReference>
<dbReference type="NCBIfam" id="NF009897">
    <property type="entry name" value="PRK13357.1"/>
    <property type="match status" value="1"/>
</dbReference>
<evidence type="ECO:0000256" key="7">
    <source>
        <dbReference type="ARBA" id="ARBA00023304"/>
    </source>
</evidence>
<dbReference type="InterPro" id="IPR036038">
    <property type="entry name" value="Aminotransferase-like"/>
</dbReference>
<evidence type="ECO:0000256" key="4">
    <source>
        <dbReference type="ARBA" id="ARBA00022605"/>
    </source>
</evidence>
<dbReference type="InterPro" id="IPR018300">
    <property type="entry name" value="Aminotrans_IV_CS"/>
</dbReference>
<evidence type="ECO:0000313" key="8">
    <source>
        <dbReference type="EMBL" id="VAW37836.1"/>
    </source>
</evidence>
<dbReference type="EC" id="2.6.1.42" evidence="8"/>
<keyword evidence="5 8" id="KW-0808">Transferase</keyword>
<dbReference type="GO" id="GO:0009082">
    <property type="term" value="P:branched-chain amino acid biosynthetic process"/>
    <property type="evidence" value="ECO:0007669"/>
    <property type="project" value="UniProtKB-KW"/>
</dbReference>
<accession>A0A3B0VZW0</accession>
<dbReference type="InterPro" id="IPR043131">
    <property type="entry name" value="BCAT-like_N"/>
</dbReference>
<dbReference type="EMBL" id="UOEY01000052">
    <property type="protein sequence ID" value="VAW37836.1"/>
    <property type="molecule type" value="Genomic_DNA"/>
</dbReference>
<gene>
    <name evidence="8" type="ORF">MNBD_DELTA04-1197</name>
</gene>
<comment type="similarity">
    <text evidence="2">Belongs to the class-IV pyridoxal-phosphate-dependent aminotransferase family.</text>
</comment>
<dbReference type="InterPro" id="IPR005786">
    <property type="entry name" value="B_amino_transII"/>
</dbReference>
<evidence type="ECO:0000256" key="3">
    <source>
        <dbReference type="ARBA" id="ARBA00022576"/>
    </source>
</evidence>
<name>A0A3B0VZW0_9ZZZZ</name>
<dbReference type="InterPro" id="IPR033939">
    <property type="entry name" value="BCAT_family"/>
</dbReference>
<keyword evidence="6" id="KW-0663">Pyridoxal phosphate</keyword>
<evidence type="ECO:0000256" key="5">
    <source>
        <dbReference type="ARBA" id="ARBA00022679"/>
    </source>
</evidence>
<dbReference type="InterPro" id="IPR043132">
    <property type="entry name" value="BCAT-like_C"/>
</dbReference>
<sequence>MLNNDLEVTLHKADKNQLKAKPDQDKLGFGVYFTDHMFVMRWNRQQGWHNAEITPYQNFSLDPAAMVFHYGQAIFEGMKAYRDSSGQILLFRPMDNLERMNSSALRLCMPRIPVNAVLKVLKALIYLDRDWVPENDGATLYLRPTMIATEPVLGLRSSEEYIFFVIKSPVGAYYAEGFNPVRIYVEDTYVRAVPGGVGAAKTAGNYAASLKAMAEANKKGYSQVLWLDAIDRKYIEEVGTSNIFFVIGDQLITPKLSGSILPGITRDSILQLARDLGIKTQERRISIDEVIAAQEDGSLKEAFGSGTAAVISPVGELCYQDRTITINGGRVGDLSRRLYDNLQAIQRGQQEDIHKWVVRVG</sequence>
<evidence type="ECO:0000256" key="6">
    <source>
        <dbReference type="ARBA" id="ARBA00022898"/>
    </source>
</evidence>
<dbReference type="PANTHER" id="PTHR11825:SF44">
    <property type="entry name" value="BRANCHED-CHAIN-AMINO-ACID AMINOTRANSFERASE"/>
    <property type="match status" value="1"/>
</dbReference>
<dbReference type="PIRSF" id="PIRSF006468">
    <property type="entry name" value="BCAT1"/>
    <property type="match status" value="1"/>
</dbReference>
<dbReference type="NCBIfam" id="TIGR01123">
    <property type="entry name" value="ilvE_II"/>
    <property type="match status" value="1"/>
</dbReference>
<keyword evidence="4" id="KW-0028">Amino-acid biosynthesis</keyword>
<protein>
    <submittedName>
        <fullName evidence="8">Branched-chain amino acid aminotransferase</fullName>
        <ecNumber evidence="8">2.6.1.42</ecNumber>
    </submittedName>
</protein>
<dbReference type="SUPFAM" id="SSF56752">
    <property type="entry name" value="D-aminoacid aminotransferase-like PLP-dependent enzymes"/>
    <property type="match status" value="1"/>
</dbReference>